<comment type="caution">
    <text evidence="1">The sequence shown here is derived from an EMBL/GenBank/DDBJ whole genome shotgun (WGS) entry which is preliminary data.</text>
</comment>
<protein>
    <submittedName>
        <fullName evidence="1">Uncharacterized protein</fullName>
    </submittedName>
</protein>
<accession>A0AAV5TWE0</accession>
<proteinExistence type="predicted"/>
<evidence type="ECO:0000313" key="1">
    <source>
        <dbReference type="EMBL" id="GMS98875.1"/>
    </source>
</evidence>
<reference evidence="1" key="1">
    <citation type="submission" date="2023-10" db="EMBL/GenBank/DDBJ databases">
        <title>Genome assembly of Pristionchus species.</title>
        <authorList>
            <person name="Yoshida K."/>
            <person name="Sommer R.J."/>
        </authorList>
    </citation>
    <scope>NUCLEOTIDE SEQUENCE</scope>
    <source>
        <strain evidence="1">RS0144</strain>
    </source>
</reference>
<dbReference type="EMBL" id="BTSX01000005">
    <property type="protein sequence ID" value="GMS98875.1"/>
    <property type="molecule type" value="Genomic_DNA"/>
</dbReference>
<dbReference type="AlphaFoldDB" id="A0AAV5TWE0"/>
<sequence length="119" mass="13983">FVNVTQTDQQGRFSMQGVEDEICGQFRYFIQVEVECDNRTAWQRECADQKFIDQCNKQPDDDGWKLARFTHQLSGHFRQPQGGPRGLRIPRKDYPCNHVLTPSGSLQEIDLSQRYLLYR</sequence>
<dbReference type="Proteomes" id="UP001432027">
    <property type="component" value="Unassembled WGS sequence"/>
</dbReference>
<feature type="non-terminal residue" evidence="1">
    <location>
        <position position="119"/>
    </location>
</feature>
<gene>
    <name evidence="1" type="ORF">PENTCL1PPCAC_21050</name>
</gene>
<organism evidence="1 2">
    <name type="scientific">Pristionchus entomophagus</name>
    <dbReference type="NCBI Taxonomy" id="358040"/>
    <lineage>
        <taxon>Eukaryota</taxon>
        <taxon>Metazoa</taxon>
        <taxon>Ecdysozoa</taxon>
        <taxon>Nematoda</taxon>
        <taxon>Chromadorea</taxon>
        <taxon>Rhabditida</taxon>
        <taxon>Rhabditina</taxon>
        <taxon>Diplogasteromorpha</taxon>
        <taxon>Diplogasteroidea</taxon>
        <taxon>Neodiplogasteridae</taxon>
        <taxon>Pristionchus</taxon>
    </lineage>
</organism>
<evidence type="ECO:0000313" key="2">
    <source>
        <dbReference type="Proteomes" id="UP001432027"/>
    </source>
</evidence>
<keyword evidence="2" id="KW-1185">Reference proteome</keyword>
<name>A0AAV5TWE0_9BILA</name>
<feature type="non-terminal residue" evidence="1">
    <location>
        <position position="1"/>
    </location>
</feature>